<evidence type="ECO:0000313" key="2">
    <source>
        <dbReference type="EMBL" id="ETP08870.1"/>
    </source>
</evidence>
<feature type="non-terminal residue" evidence="2">
    <location>
        <position position="164"/>
    </location>
</feature>
<dbReference type="EMBL" id="ANIX01003070">
    <property type="protein sequence ID" value="ETP08870.1"/>
    <property type="molecule type" value="Genomic_DNA"/>
</dbReference>
<accession>W2WE38</accession>
<feature type="compositionally biased region" description="Polar residues" evidence="1">
    <location>
        <begin position="130"/>
        <end position="147"/>
    </location>
</feature>
<evidence type="ECO:0000256" key="1">
    <source>
        <dbReference type="SAM" id="MobiDB-lite"/>
    </source>
</evidence>
<reference evidence="2 3" key="1">
    <citation type="submission" date="2013-11" db="EMBL/GenBank/DDBJ databases">
        <title>The Genome Sequence of Phytophthora parasitica CJ01A1.</title>
        <authorList>
            <consortium name="The Broad Institute Genomics Platform"/>
            <person name="Russ C."/>
            <person name="Tyler B."/>
            <person name="Panabieres F."/>
            <person name="Shan W."/>
            <person name="Tripathy S."/>
            <person name="Grunwald N."/>
            <person name="Machado M."/>
            <person name="Johnson C.S."/>
            <person name="Walker B."/>
            <person name="Young S.K."/>
            <person name="Zeng Q."/>
            <person name="Gargeya S."/>
            <person name="Fitzgerald M."/>
            <person name="Haas B."/>
            <person name="Abouelleil A."/>
            <person name="Allen A.W."/>
            <person name="Alvarado L."/>
            <person name="Arachchi H.M."/>
            <person name="Berlin A.M."/>
            <person name="Chapman S.B."/>
            <person name="Gainer-Dewar J."/>
            <person name="Goldberg J."/>
            <person name="Griggs A."/>
            <person name="Gujja S."/>
            <person name="Hansen M."/>
            <person name="Howarth C."/>
            <person name="Imamovic A."/>
            <person name="Ireland A."/>
            <person name="Larimer J."/>
            <person name="McCowan C."/>
            <person name="Murphy C."/>
            <person name="Pearson M."/>
            <person name="Poon T.W."/>
            <person name="Priest M."/>
            <person name="Roberts A."/>
            <person name="Saif S."/>
            <person name="Shea T."/>
            <person name="Sisk P."/>
            <person name="Sykes S."/>
            <person name="Wortman J."/>
            <person name="Nusbaum C."/>
            <person name="Birren B."/>
        </authorList>
    </citation>
    <scope>NUCLEOTIDE SEQUENCE [LARGE SCALE GENOMIC DNA]</scope>
    <source>
        <strain evidence="2 3">CJ01A1</strain>
    </source>
</reference>
<protein>
    <submittedName>
        <fullName evidence="2">Uncharacterized protein</fullName>
    </submittedName>
</protein>
<gene>
    <name evidence="2" type="ORF">F441_15219</name>
</gene>
<evidence type="ECO:0000313" key="3">
    <source>
        <dbReference type="Proteomes" id="UP000018958"/>
    </source>
</evidence>
<feature type="region of interest" description="Disordered" evidence="1">
    <location>
        <begin position="130"/>
        <end position="164"/>
    </location>
</feature>
<comment type="caution">
    <text evidence="2">The sequence shown here is derived from an EMBL/GenBank/DDBJ whole genome shotgun (WGS) entry which is preliminary data.</text>
</comment>
<name>W2WE38_PHYNI</name>
<organism evidence="2 3">
    <name type="scientific">Phytophthora nicotianae CJ01A1</name>
    <dbReference type="NCBI Taxonomy" id="1317063"/>
    <lineage>
        <taxon>Eukaryota</taxon>
        <taxon>Sar</taxon>
        <taxon>Stramenopiles</taxon>
        <taxon>Oomycota</taxon>
        <taxon>Peronosporomycetes</taxon>
        <taxon>Peronosporales</taxon>
        <taxon>Peronosporaceae</taxon>
        <taxon>Phytophthora</taxon>
    </lineage>
</organism>
<sequence>MGALIRQLTACCTNESVFQRPFRESPEPTRRLILRAKQLAKDNLLGENSSALMLMNTHHSMHTLVRSRPAHSFYVPAKKRTVEYRTVTAQTTLEWSILGSIPMAGTSISNLSVQILDDIWGPNSSHCGTSSLRSNEHQWNARSGQPQHHSKKDGRTAGKQWAYM</sequence>
<dbReference type="AlphaFoldDB" id="W2WE38"/>
<dbReference type="Proteomes" id="UP000018958">
    <property type="component" value="Unassembled WGS sequence"/>
</dbReference>
<proteinExistence type="predicted"/>